<dbReference type="Proteomes" id="UP000054166">
    <property type="component" value="Unassembled WGS sequence"/>
</dbReference>
<reference evidence="2" key="2">
    <citation type="submission" date="2015-01" db="EMBL/GenBank/DDBJ databases">
        <title>Evolutionary Origins and Diversification of the Mycorrhizal Mutualists.</title>
        <authorList>
            <consortium name="DOE Joint Genome Institute"/>
            <consortium name="Mycorrhizal Genomics Consortium"/>
            <person name="Kohler A."/>
            <person name="Kuo A."/>
            <person name="Nagy L.G."/>
            <person name="Floudas D."/>
            <person name="Copeland A."/>
            <person name="Barry K.W."/>
            <person name="Cichocki N."/>
            <person name="Veneault-Fourrey C."/>
            <person name="LaButti K."/>
            <person name="Lindquist E.A."/>
            <person name="Lipzen A."/>
            <person name="Lundell T."/>
            <person name="Morin E."/>
            <person name="Murat C."/>
            <person name="Riley R."/>
            <person name="Ohm R."/>
            <person name="Sun H."/>
            <person name="Tunlid A."/>
            <person name="Henrissat B."/>
            <person name="Grigoriev I.V."/>
            <person name="Hibbett D.S."/>
            <person name="Martin F."/>
        </authorList>
    </citation>
    <scope>NUCLEOTIDE SEQUENCE [LARGE SCALE GENOMIC DNA]</scope>
    <source>
        <strain evidence="2">F 1598</strain>
    </source>
</reference>
<evidence type="ECO:0000313" key="1">
    <source>
        <dbReference type="EMBL" id="KIM89963.1"/>
    </source>
</evidence>
<keyword evidence="2" id="KW-1185">Reference proteome</keyword>
<dbReference type="HOGENOM" id="CLU_2997220_0_0_1"/>
<dbReference type="EMBL" id="KN832974">
    <property type="protein sequence ID" value="KIM89963.1"/>
    <property type="molecule type" value="Genomic_DNA"/>
</dbReference>
<dbReference type="InParanoid" id="A0A0C3BTS7"/>
<gene>
    <name evidence="1" type="ORF">PILCRDRAFT_812755</name>
</gene>
<evidence type="ECO:0000313" key="2">
    <source>
        <dbReference type="Proteomes" id="UP000054166"/>
    </source>
</evidence>
<accession>A0A0C3BTS7</accession>
<reference evidence="1 2" key="1">
    <citation type="submission" date="2014-04" db="EMBL/GenBank/DDBJ databases">
        <authorList>
            <consortium name="DOE Joint Genome Institute"/>
            <person name="Kuo A."/>
            <person name="Tarkka M."/>
            <person name="Buscot F."/>
            <person name="Kohler A."/>
            <person name="Nagy L.G."/>
            <person name="Floudas D."/>
            <person name="Copeland A."/>
            <person name="Barry K.W."/>
            <person name="Cichocki N."/>
            <person name="Veneault-Fourrey C."/>
            <person name="LaButti K."/>
            <person name="Lindquist E.A."/>
            <person name="Lipzen A."/>
            <person name="Lundell T."/>
            <person name="Morin E."/>
            <person name="Murat C."/>
            <person name="Sun H."/>
            <person name="Tunlid A."/>
            <person name="Henrissat B."/>
            <person name="Grigoriev I.V."/>
            <person name="Hibbett D.S."/>
            <person name="Martin F."/>
            <person name="Nordberg H.P."/>
            <person name="Cantor M.N."/>
            <person name="Hua S.X."/>
        </authorList>
    </citation>
    <scope>NUCLEOTIDE SEQUENCE [LARGE SCALE GENOMIC DNA]</scope>
    <source>
        <strain evidence="1 2">F 1598</strain>
    </source>
</reference>
<proteinExistence type="predicted"/>
<protein>
    <submittedName>
        <fullName evidence="1">Uncharacterized protein</fullName>
    </submittedName>
</protein>
<dbReference type="AlphaFoldDB" id="A0A0C3BTS7"/>
<sequence length="57" mass="6286">MGLHDAPVGDLNDQADMSAWPDFLDRGSVIQDVDCSTEYSAGKTRAEELHNSEEEEC</sequence>
<organism evidence="1 2">
    <name type="scientific">Piloderma croceum (strain F 1598)</name>
    <dbReference type="NCBI Taxonomy" id="765440"/>
    <lineage>
        <taxon>Eukaryota</taxon>
        <taxon>Fungi</taxon>
        <taxon>Dikarya</taxon>
        <taxon>Basidiomycota</taxon>
        <taxon>Agaricomycotina</taxon>
        <taxon>Agaricomycetes</taxon>
        <taxon>Agaricomycetidae</taxon>
        <taxon>Atheliales</taxon>
        <taxon>Atheliaceae</taxon>
        <taxon>Piloderma</taxon>
    </lineage>
</organism>
<name>A0A0C3BTS7_PILCF</name>